<accession>A0ABU5GRA7</accession>
<reference evidence="3 4" key="1">
    <citation type="submission" date="2023-12" db="EMBL/GenBank/DDBJ databases">
        <title>Denitrificimonas halotolerans sp. nov.,a novel species isolated from landfill leachate.</title>
        <authorList>
            <person name="Wang S."/>
        </authorList>
    </citation>
    <scope>NUCLEOTIDE SEQUENCE [LARGE SCALE GENOMIC DNA]</scope>
    <source>
        <strain evidence="3 4">JX-1</strain>
    </source>
</reference>
<dbReference type="RefSeq" id="WP_321553608.1">
    <property type="nucleotide sequence ID" value="NZ_JAXIVU010000009.1"/>
</dbReference>
<protein>
    <submittedName>
        <fullName evidence="3">TadE family protein</fullName>
    </submittedName>
</protein>
<dbReference type="Proteomes" id="UP001294570">
    <property type="component" value="Unassembled WGS sequence"/>
</dbReference>
<evidence type="ECO:0000313" key="3">
    <source>
        <dbReference type="EMBL" id="MDY7219518.1"/>
    </source>
</evidence>
<dbReference type="EMBL" id="JAXIVU010000009">
    <property type="protein sequence ID" value="MDY7219518.1"/>
    <property type="molecule type" value="Genomic_DNA"/>
</dbReference>
<dbReference type="Pfam" id="PF07811">
    <property type="entry name" value="TadE"/>
    <property type="match status" value="1"/>
</dbReference>
<keyword evidence="1" id="KW-1133">Transmembrane helix</keyword>
<keyword evidence="1" id="KW-0812">Transmembrane</keyword>
<evidence type="ECO:0000313" key="4">
    <source>
        <dbReference type="Proteomes" id="UP001294570"/>
    </source>
</evidence>
<keyword evidence="4" id="KW-1185">Reference proteome</keyword>
<comment type="caution">
    <text evidence="3">The sequence shown here is derived from an EMBL/GenBank/DDBJ whole genome shotgun (WGS) entry which is preliminary data.</text>
</comment>
<feature type="transmembrane region" description="Helical" evidence="1">
    <location>
        <begin position="12"/>
        <end position="39"/>
    </location>
</feature>
<evidence type="ECO:0000259" key="2">
    <source>
        <dbReference type="Pfam" id="PF07811"/>
    </source>
</evidence>
<dbReference type="InterPro" id="IPR012495">
    <property type="entry name" value="TadE-like_dom"/>
</dbReference>
<sequence length="163" mass="18555">MLRDYQAQRGAAAIEFAFLFTLLLSIFYGLVGYALPLWLKQHYHSLSGNILRSMVSEPNATLLSNFDLNDPKHAQLRPKITQLQLQARKIVEESPLPKAFKQPCPSNHQNITYDNEYLVLHNGRWYSCVGMNPTKHLLPSIKLGGIHIPSYPEWLSGQAQIKL</sequence>
<proteinExistence type="predicted"/>
<name>A0ABU5GRA7_9GAMM</name>
<organism evidence="3 4">
    <name type="scientific">Denitrificimonas halotolerans</name>
    <dbReference type="NCBI Taxonomy" id="3098930"/>
    <lineage>
        <taxon>Bacteria</taxon>
        <taxon>Pseudomonadati</taxon>
        <taxon>Pseudomonadota</taxon>
        <taxon>Gammaproteobacteria</taxon>
        <taxon>Pseudomonadales</taxon>
        <taxon>Pseudomonadaceae</taxon>
        <taxon>Denitrificimonas</taxon>
    </lineage>
</organism>
<feature type="domain" description="TadE-like" evidence="2">
    <location>
        <begin position="10"/>
        <end position="42"/>
    </location>
</feature>
<evidence type="ECO:0000256" key="1">
    <source>
        <dbReference type="SAM" id="Phobius"/>
    </source>
</evidence>
<keyword evidence="1" id="KW-0472">Membrane</keyword>
<gene>
    <name evidence="3" type="ORF">TOI97_08065</name>
</gene>